<name>A0ABR5MZL3_BRECH</name>
<evidence type="ECO:0000313" key="1">
    <source>
        <dbReference type="EMBL" id="KQL43487.1"/>
    </source>
</evidence>
<accession>A0ABR5MZL3</accession>
<dbReference type="RefSeq" id="WP_055748026.1">
    <property type="nucleotide sequence ID" value="NZ_LJJB01000015.1"/>
</dbReference>
<organism evidence="1 2">
    <name type="scientific">Brevibacillus choshinensis</name>
    <dbReference type="NCBI Taxonomy" id="54911"/>
    <lineage>
        <taxon>Bacteria</taxon>
        <taxon>Bacillati</taxon>
        <taxon>Bacillota</taxon>
        <taxon>Bacilli</taxon>
        <taxon>Bacillales</taxon>
        <taxon>Paenibacillaceae</taxon>
        <taxon>Brevibacillus</taxon>
    </lineage>
</organism>
<gene>
    <name evidence="1" type="ORF">AN963_28990</name>
</gene>
<dbReference type="Proteomes" id="UP000051063">
    <property type="component" value="Unassembled WGS sequence"/>
</dbReference>
<keyword evidence="2" id="KW-1185">Reference proteome</keyword>
<dbReference type="EMBL" id="LJJB01000015">
    <property type="protein sequence ID" value="KQL43487.1"/>
    <property type="molecule type" value="Genomic_DNA"/>
</dbReference>
<reference evidence="1 2" key="1">
    <citation type="submission" date="2015-09" db="EMBL/GenBank/DDBJ databases">
        <title>Genome sequencing project for genomic taxonomy and phylogenomics of Bacillus-like bacteria.</title>
        <authorList>
            <person name="Liu B."/>
            <person name="Wang J."/>
            <person name="Zhu Y."/>
            <person name="Liu G."/>
            <person name="Chen Q."/>
            <person name="Chen Z."/>
            <person name="Lan J."/>
            <person name="Che J."/>
            <person name="Ge C."/>
            <person name="Shi H."/>
            <person name="Pan Z."/>
            <person name="Liu X."/>
        </authorList>
    </citation>
    <scope>NUCLEOTIDE SEQUENCE [LARGE SCALE GENOMIC DNA]</scope>
    <source>
        <strain evidence="1 2">DSM 8552</strain>
    </source>
</reference>
<comment type="caution">
    <text evidence="1">The sequence shown here is derived from an EMBL/GenBank/DDBJ whole genome shotgun (WGS) entry which is preliminary data.</text>
</comment>
<evidence type="ECO:0000313" key="2">
    <source>
        <dbReference type="Proteomes" id="UP000051063"/>
    </source>
</evidence>
<protein>
    <submittedName>
        <fullName evidence="1">Uncharacterized protein</fullName>
    </submittedName>
</protein>
<proteinExistence type="predicted"/>
<sequence>METATNMTTPRKSYKKPLLIVGVAAVVVLGGLGTAYAKLDLFKSAKTIYLQSETESMLKFSDNISQAYGKYEDYMKPYLEKPVHSTTELSDINLDATIPDPQAQKVLELLKNAKLVMQSNMDEQKHQQSGNVEVHLKDKKLATLEYFMNDSLVGFRLPEFYSKYGYVDLKDREALQQKLGQELPKRFLTYNDLYNAVSIKQDEVKSILTPYALLYANSLKDSQVTINKDASFSEEGFQASGREVTVSFTEEEARTLATQLAEKAKADQKLFDFIYTRYHNVSTLMKDSGYEVEEELSKEEFKKNYDKGFDDMLADLKENTSTSKEQLKMVLLIDNDHQILSRKLLFTGEKGNEEQVFWNNVAYTNGGDSYYRYSMLNPEDAKNSELSVTYKASEKSGKTTGNVGVVIKEEAKNTLDFKTNFETTKEDKKESGTYNFTLSFQDEFEPQPVSLSGSVAVSETKTDSSVDSEGTVKLTFNNPTPDMPKGLSFKLKSKAEFGKPLEIPAMSADNSINFATVTDEQMMGIQQEVGIAAQKFMEENAELVQQFMMP</sequence>